<keyword evidence="17" id="KW-1185">Reference proteome</keyword>
<keyword evidence="5 12" id="KW-0808">Transferase</keyword>
<dbReference type="OMA" id="GRWTKNR"/>
<dbReference type="HOGENOM" id="CLU_032075_3_0_1"/>
<evidence type="ECO:0000259" key="13">
    <source>
        <dbReference type="Pfam" id="PF00852"/>
    </source>
</evidence>
<keyword evidence="6 12" id="KW-0812">Transmembrane</keyword>
<keyword evidence="11" id="KW-0325">Glycoprotein</keyword>
<dbReference type="Pfam" id="PF17039">
    <property type="entry name" value="Glyco_tran_10_N"/>
    <property type="match status" value="1"/>
</dbReference>
<keyword evidence="9 12" id="KW-0333">Golgi apparatus</keyword>
<keyword evidence="4 12" id="KW-0328">Glycosyltransferase</keyword>
<dbReference type="OrthoDB" id="427096at2759"/>
<evidence type="ECO:0000256" key="5">
    <source>
        <dbReference type="ARBA" id="ARBA00022679"/>
    </source>
</evidence>
<protein>
    <recommendedName>
        <fullName evidence="12">Fucosyltransferase</fullName>
        <ecNumber evidence="12">2.4.1.-</ecNumber>
    </recommendedName>
</protein>
<dbReference type="EMBL" id="KB295515">
    <property type="protein sequence ID" value="ELU13069.1"/>
    <property type="molecule type" value="Genomic_DNA"/>
</dbReference>
<comment type="similarity">
    <text evidence="3 12">Belongs to the glycosyltransferase 10 family.</text>
</comment>
<evidence type="ECO:0000256" key="9">
    <source>
        <dbReference type="ARBA" id="ARBA00023034"/>
    </source>
</evidence>
<dbReference type="UniPathway" id="UPA00378"/>
<reference evidence="16" key="3">
    <citation type="submission" date="2015-06" db="UniProtKB">
        <authorList>
            <consortium name="EnsemblMetazoa"/>
        </authorList>
    </citation>
    <scope>IDENTIFICATION</scope>
</reference>
<evidence type="ECO:0000256" key="6">
    <source>
        <dbReference type="ARBA" id="ARBA00022692"/>
    </source>
</evidence>
<dbReference type="EMBL" id="AMQN01005242">
    <property type="status" value="NOT_ANNOTATED_CDS"/>
    <property type="molecule type" value="Genomic_DNA"/>
</dbReference>
<dbReference type="Gene3D" id="3.40.50.11660">
    <property type="entry name" value="Glycosyl transferase family 10, C-terminal domain"/>
    <property type="match status" value="2"/>
</dbReference>
<dbReference type="EnsemblMetazoa" id="CapteT200127">
    <property type="protein sequence ID" value="CapteP200127"/>
    <property type="gene ID" value="CapteG200127"/>
</dbReference>
<feature type="domain" description="Fucosyltransferase C-terminal" evidence="13">
    <location>
        <begin position="187"/>
        <end position="231"/>
    </location>
</feature>
<dbReference type="GO" id="GO:0008417">
    <property type="term" value="F:fucosyltransferase activity"/>
    <property type="evidence" value="ECO:0007669"/>
    <property type="project" value="InterPro"/>
</dbReference>
<evidence type="ECO:0000256" key="2">
    <source>
        <dbReference type="ARBA" id="ARBA00004922"/>
    </source>
</evidence>
<accession>R7V3E1</accession>
<name>R7V3E1_CAPTE</name>
<dbReference type="EC" id="2.4.1.-" evidence="12"/>
<evidence type="ECO:0000256" key="10">
    <source>
        <dbReference type="ARBA" id="ARBA00023136"/>
    </source>
</evidence>
<dbReference type="SUPFAM" id="SSF53756">
    <property type="entry name" value="UDP-Glycosyltransferase/glycogen phosphorylase"/>
    <property type="match status" value="1"/>
</dbReference>
<keyword evidence="7" id="KW-0735">Signal-anchor</keyword>
<reference evidence="17" key="1">
    <citation type="submission" date="2012-12" db="EMBL/GenBank/DDBJ databases">
        <authorList>
            <person name="Hellsten U."/>
            <person name="Grimwood J."/>
            <person name="Chapman J.A."/>
            <person name="Shapiro H."/>
            <person name="Aerts A."/>
            <person name="Otillar R.P."/>
            <person name="Terry A.Y."/>
            <person name="Boore J.L."/>
            <person name="Simakov O."/>
            <person name="Marletaz F."/>
            <person name="Cho S.-J."/>
            <person name="Edsinger-Gonzales E."/>
            <person name="Havlak P."/>
            <person name="Kuo D.-H."/>
            <person name="Larsson T."/>
            <person name="Lv J."/>
            <person name="Arendt D."/>
            <person name="Savage R."/>
            <person name="Osoegawa K."/>
            <person name="de Jong P."/>
            <person name="Lindberg D.R."/>
            <person name="Seaver E.C."/>
            <person name="Weisblat D.A."/>
            <person name="Putnam N.H."/>
            <person name="Grigoriev I.V."/>
            <person name="Rokhsar D.S."/>
        </authorList>
    </citation>
    <scope>NUCLEOTIDE SEQUENCE</scope>
    <source>
        <strain evidence="17">I ESC-2004</strain>
    </source>
</reference>
<organism evidence="15">
    <name type="scientific">Capitella teleta</name>
    <name type="common">Polychaete worm</name>
    <dbReference type="NCBI Taxonomy" id="283909"/>
    <lineage>
        <taxon>Eukaryota</taxon>
        <taxon>Metazoa</taxon>
        <taxon>Spiralia</taxon>
        <taxon>Lophotrochozoa</taxon>
        <taxon>Annelida</taxon>
        <taxon>Polychaeta</taxon>
        <taxon>Sedentaria</taxon>
        <taxon>Scolecida</taxon>
        <taxon>Capitellidae</taxon>
        <taxon>Capitella</taxon>
    </lineage>
</organism>
<evidence type="ECO:0000256" key="8">
    <source>
        <dbReference type="ARBA" id="ARBA00022989"/>
    </source>
</evidence>
<dbReference type="GO" id="GO:0000139">
    <property type="term" value="C:Golgi membrane"/>
    <property type="evidence" value="ECO:0007669"/>
    <property type="project" value="UniProtKB-SubCell"/>
</dbReference>
<dbReference type="GO" id="GO:0032580">
    <property type="term" value="C:Golgi cisterna membrane"/>
    <property type="evidence" value="ECO:0007669"/>
    <property type="project" value="UniProtKB-SubCell"/>
</dbReference>
<keyword evidence="8" id="KW-1133">Transmembrane helix</keyword>
<feature type="domain" description="Fucosyltransferase N-terminal" evidence="14">
    <location>
        <begin position="62"/>
        <end position="171"/>
    </location>
</feature>
<proteinExistence type="inferred from homology"/>
<comment type="subcellular location">
    <subcellularLocation>
        <location evidence="1">Golgi apparatus membrane</location>
        <topology evidence="1">Single-pass type II membrane protein</topology>
    </subcellularLocation>
    <subcellularLocation>
        <location evidence="12">Golgi apparatus</location>
        <location evidence="12">Golgi stack membrane</location>
        <topology evidence="12">Single-pass type II membrane protein</topology>
    </subcellularLocation>
</comment>
<dbReference type="PANTHER" id="PTHR48438:SF1">
    <property type="entry name" value="ALPHA-(1,3)-FUCOSYLTRANSFERASE C-RELATED"/>
    <property type="match status" value="1"/>
</dbReference>
<reference evidence="15 17" key="2">
    <citation type="journal article" date="2013" name="Nature">
        <title>Insights into bilaterian evolution from three spiralian genomes.</title>
        <authorList>
            <person name="Simakov O."/>
            <person name="Marletaz F."/>
            <person name="Cho S.J."/>
            <person name="Edsinger-Gonzales E."/>
            <person name="Havlak P."/>
            <person name="Hellsten U."/>
            <person name="Kuo D.H."/>
            <person name="Larsson T."/>
            <person name="Lv J."/>
            <person name="Arendt D."/>
            <person name="Savage R."/>
            <person name="Osoegawa K."/>
            <person name="de Jong P."/>
            <person name="Grimwood J."/>
            <person name="Chapman J.A."/>
            <person name="Shapiro H."/>
            <person name="Aerts A."/>
            <person name="Otillar R.P."/>
            <person name="Terry A.Y."/>
            <person name="Boore J.L."/>
            <person name="Grigoriev I.V."/>
            <person name="Lindberg D.R."/>
            <person name="Seaver E.C."/>
            <person name="Weisblat D.A."/>
            <person name="Putnam N.H."/>
            <person name="Rokhsar D.S."/>
        </authorList>
    </citation>
    <scope>NUCLEOTIDE SEQUENCE</scope>
    <source>
        <strain evidence="15 17">I ESC-2004</strain>
    </source>
</reference>
<evidence type="ECO:0000313" key="15">
    <source>
        <dbReference type="EMBL" id="ELU13069.1"/>
    </source>
</evidence>
<dbReference type="AlphaFoldDB" id="R7V3E1"/>
<dbReference type="Pfam" id="PF00852">
    <property type="entry name" value="Glyco_transf_10"/>
    <property type="match status" value="2"/>
</dbReference>
<dbReference type="InterPro" id="IPR031481">
    <property type="entry name" value="Glyco_tran_10_N"/>
</dbReference>
<comment type="pathway">
    <text evidence="2">Protein modification; protein glycosylation.</text>
</comment>
<dbReference type="InterPro" id="IPR038577">
    <property type="entry name" value="GT10-like_C_sf"/>
</dbReference>
<evidence type="ECO:0000256" key="11">
    <source>
        <dbReference type="ARBA" id="ARBA00023180"/>
    </source>
</evidence>
<dbReference type="Proteomes" id="UP000014760">
    <property type="component" value="Unassembled WGS sequence"/>
</dbReference>
<sequence>MAVMMFRVVRKSKRCCGTFFLFLLCIASLMLLHNSDLVSYDYQSRHLSTQYEIEIAEPEIANILLWTPWFGYEMWFFDSNGSSQFMECSVSLCSLTSDRSYINTSTLVLFHWRDFDDSDLPERHVHGQSFVFMSMESPMNTDMGKEGRVENEMFDMTMTYMRRSDVVIDYGDHVKRVNPLPPTNYAQMKSKGVLMFVSNCYTEETKSRLNISKSLRRYIDVDIYGDCGDPDPCKGTNDMVPIVMGASIEEYQKVAPPNSFIHMDQFASFEELAVYLLYLTQNSDAYNKHMDWKRNFTVRLGTYKKDVACQLCSQAHQKSRSRPSFSLRDWWNRSILCSKYPTSAD</sequence>
<evidence type="ECO:0000259" key="14">
    <source>
        <dbReference type="Pfam" id="PF17039"/>
    </source>
</evidence>
<evidence type="ECO:0000256" key="7">
    <source>
        <dbReference type="ARBA" id="ARBA00022968"/>
    </source>
</evidence>
<evidence type="ECO:0000256" key="1">
    <source>
        <dbReference type="ARBA" id="ARBA00004323"/>
    </source>
</evidence>
<dbReference type="InterPro" id="IPR055270">
    <property type="entry name" value="Glyco_tran_10_C"/>
</dbReference>
<evidence type="ECO:0000256" key="4">
    <source>
        <dbReference type="ARBA" id="ARBA00022676"/>
    </source>
</evidence>
<evidence type="ECO:0000313" key="16">
    <source>
        <dbReference type="EnsemblMetazoa" id="CapteP200127"/>
    </source>
</evidence>
<keyword evidence="10" id="KW-0472">Membrane</keyword>
<dbReference type="InterPro" id="IPR001503">
    <property type="entry name" value="Glyco_trans_10"/>
</dbReference>
<dbReference type="PANTHER" id="PTHR48438">
    <property type="entry name" value="ALPHA-(1,3)-FUCOSYLTRANSFERASE C-RELATED"/>
    <property type="match status" value="1"/>
</dbReference>
<evidence type="ECO:0000256" key="3">
    <source>
        <dbReference type="ARBA" id="ARBA00008919"/>
    </source>
</evidence>
<feature type="domain" description="Fucosyltransferase C-terminal" evidence="13">
    <location>
        <begin position="237"/>
        <end position="326"/>
    </location>
</feature>
<evidence type="ECO:0000256" key="12">
    <source>
        <dbReference type="RuleBase" id="RU003832"/>
    </source>
</evidence>
<dbReference type="STRING" id="283909.R7V3E1"/>
<gene>
    <name evidence="15" type="ORF">CAPTEDRAFT_200127</name>
</gene>
<evidence type="ECO:0000313" key="17">
    <source>
        <dbReference type="Proteomes" id="UP000014760"/>
    </source>
</evidence>